<feature type="transmembrane region" description="Helical" evidence="7">
    <location>
        <begin position="151"/>
        <end position="173"/>
    </location>
</feature>
<feature type="transmembrane region" description="Helical" evidence="7">
    <location>
        <begin position="27"/>
        <end position="49"/>
    </location>
</feature>
<feature type="region of interest" description="Disordered" evidence="6">
    <location>
        <begin position="498"/>
        <end position="523"/>
    </location>
</feature>
<dbReference type="FunCoup" id="A0A0C3G8D2">
    <property type="interactions" value="21"/>
</dbReference>
<feature type="transmembrane region" description="Helical" evidence="7">
    <location>
        <begin position="251"/>
        <end position="274"/>
    </location>
</feature>
<feature type="transmembrane region" description="Helical" evidence="7">
    <location>
        <begin position="218"/>
        <end position="239"/>
    </location>
</feature>
<dbReference type="GO" id="GO:0022857">
    <property type="term" value="F:transmembrane transporter activity"/>
    <property type="evidence" value="ECO:0007669"/>
    <property type="project" value="InterPro"/>
</dbReference>
<dbReference type="PANTHER" id="PTHR45649">
    <property type="entry name" value="AMINO-ACID PERMEASE BAT1"/>
    <property type="match status" value="1"/>
</dbReference>
<evidence type="ECO:0000256" key="4">
    <source>
        <dbReference type="ARBA" id="ARBA00022989"/>
    </source>
</evidence>
<evidence type="ECO:0000256" key="6">
    <source>
        <dbReference type="SAM" id="MobiDB-lite"/>
    </source>
</evidence>
<dbReference type="AlphaFoldDB" id="A0A0C3G8D2"/>
<comment type="subcellular location">
    <subcellularLocation>
        <location evidence="1">Membrane</location>
        <topology evidence="1">Multi-pass membrane protein</topology>
    </subcellularLocation>
</comment>
<dbReference type="EMBL" id="KN832980">
    <property type="protein sequence ID" value="KIM86911.1"/>
    <property type="molecule type" value="Genomic_DNA"/>
</dbReference>
<sequence>MTISDDQLLASLGYKQEFKRAFTPLEVFGLGFSIIGLIPSIASVLVFALPSGGASALVWGWATCAFFLTFIALAMADLGSAMPTSGGLYYWTYKYSSPRWRTLLCWIVGYTNTITNVACMASVDWGCAVQIGAAASIGTNMSFSPTTSQTYGIFVAIMFTHGLVCSMGTKVIARLQRVWILLNVCLIFAVIIGLPAATPKEFKNTAKFAFGDFENFNGWPSGYAFILSFLAPLWAIGAFDSTLHISEEATNASIAVPWAMISACGISSILGWGVNVALAFNMGTDMEAILSSPIEQPLATIFFNSFGQKGTLALWSFIVIAQYMMGASFLTASSRQTFAFARDGALPFSRFIYKVNKHTLSPVNAVWCTAFLSLLLALLAFAGAAAIGAVFSLAVIGQYLAYSIPISARFLGGQPFTPGPFNLGVFSLPVAIIAVTWMTFMSLVFLFPTSPAPEAQVMNYSIVVLGGILVLSVIYFYFPKYGGVYWFKGPVTTIEHVPGDESEESRGSLEKRPASTQGSGEKA</sequence>
<dbReference type="InParanoid" id="A0A0C3G8D2"/>
<feature type="transmembrane region" description="Helical" evidence="7">
    <location>
        <begin position="374"/>
        <end position="401"/>
    </location>
</feature>
<name>A0A0C3G8D2_PILCF</name>
<feature type="compositionally biased region" description="Basic and acidic residues" evidence="6">
    <location>
        <begin position="504"/>
        <end position="513"/>
    </location>
</feature>
<dbReference type="GO" id="GO:0016020">
    <property type="term" value="C:membrane"/>
    <property type="evidence" value="ECO:0007669"/>
    <property type="project" value="UniProtKB-SubCell"/>
</dbReference>
<dbReference type="Gene3D" id="1.20.1740.10">
    <property type="entry name" value="Amino acid/polyamine transporter I"/>
    <property type="match status" value="1"/>
</dbReference>
<feature type="transmembrane region" description="Helical" evidence="7">
    <location>
        <begin position="180"/>
        <end position="198"/>
    </location>
</feature>
<reference evidence="8 9" key="1">
    <citation type="submission" date="2014-04" db="EMBL/GenBank/DDBJ databases">
        <authorList>
            <consortium name="DOE Joint Genome Institute"/>
            <person name="Kuo A."/>
            <person name="Tarkka M."/>
            <person name="Buscot F."/>
            <person name="Kohler A."/>
            <person name="Nagy L.G."/>
            <person name="Floudas D."/>
            <person name="Copeland A."/>
            <person name="Barry K.W."/>
            <person name="Cichocki N."/>
            <person name="Veneault-Fourrey C."/>
            <person name="LaButti K."/>
            <person name="Lindquist E.A."/>
            <person name="Lipzen A."/>
            <person name="Lundell T."/>
            <person name="Morin E."/>
            <person name="Murat C."/>
            <person name="Sun H."/>
            <person name="Tunlid A."/>
            <person name="Henrissat B."/>
            <person name="Grigoriev I.V."/>
            <person name="Hibbett D.S."/>
            <person name="Martin F."/>
            <person name="Nordberg H.P."/>
            <person name="Cantor M.N."/>
            <person name="Hua S.X."/>
        </authorList>
    </citation>
    <scope>NUCLEOTIDE SEQUENCE [LARGE SCALE GENOMIC DNA]</scope>
    <source>
        <strain evidence="8 9">F 1598</strain>
    </source>
</reference>
<dbReference type="Pfam" id="PF13520">
    <property type="entry name" value="AA_permease_2"/>
    <property type="match status" value="1"/>
</dbReference>
<evidence type="ECO:0000256" key="3">
    <source>
        <dbReference type="ARBA" id="ARBA00022692"/>
    </source>
</evidence>
<evidence type="ECO:0008006" key="10">
    <source>
        <dbReference type="Google" id="ProtNLM"/>
    </source>
</evidence>
<feature type="compositionally biased region" description="Polar residues" evidence="6">
    <location>
        <begin position="514"/>
        <end position="523"/>
    </location>
</feature>
<evidence type="ECO:0000256" key="1">
    <source>
        <dbReference type="ARBA" id="ARBA00004141"/>
    </source>
</evidence>
<evidence type="ECO:0000256" key="7">
    <source>
        <dbReference type="SAM" id="Phobius"/>
    </source>
</evidence>
<dbReference type="PIRSF" id="PIRSF006060">
    <property type="entry name" value="AA_transporter"/>
    <property type="match status" value="1"/>
</dbReference>
<protein>
    <recommendedName>
        <fullName evidence="10">Amino acid permease/ SLC12A domain-containing protein</fullName>
    </recommendedName>
</protein>
<gene>
    <name evidence="8" type="ORF">PILCRDRAFT_815362</name>
</gene>
<evidence type="ECO:0000256" key="5">
    <source>
        <dbReference type="ARBA" id="ARBA00023136"/>
    </source>
</evidence>
<keyword evidence="9" id="KW-1185">Reference proteome</keyword>
<organism evidence="8 9">
    <name type="scientific">Piloderma croceum (strain F 1598)</name>
    <dbReference type="NCBI Taxonomy" id="765440"/>
    <lineage>
        <taxon>Eukaryota</taxon>
        <taxon>Fungi</taxon>
        <taxon>Dikarya</taxon>
        <taxon>Basidiomycota</taxon>
        <taxon>Agaricomycotina</taxon>
        <taxon>Agaricomycetes</taxon>
        <taxon>Agaricomycetidae</taxon>
        <taxon>Atheliales</taxon>
        <taxon>Atheliaceae</taxon>
        <taxon>Piloderma</taxon>
    </lineage>
</organism>
<evidence type="ECO:0000256" key="2">
    <source>
        <dbReference type="ARBA" id="ARBA00022448"/>
    </source>
</evidence>
<keyword evidence="2" id="KW-0813">Transport</keyword>
<proteinExistence type="predicted"/>
<evidence type="ECO:0000313" key="9">
    <source>
        <dbReference type="Proteomes" id="UP000054166"/>
    </source>
</evidence>
<accession>A0A0C3G8D2</accession>
<dbReference type="STRING" id="765440.A0A0C3G8D2"/>
<dbReference type="Proteomes" id="UP000054166">
    <property type="component" value="Unassembled WGS sequence"/>
</dbReference>
<dbReference type="OrthoDB" id="4476201at2759"/>
<keyword evidence="4 7" id="KW-1133">Transmembrane helix</keyword>
<dbReference type="PANTHER" id="PTHR45649:SF6">
    <property type="entry name" value="GABA-SPECIFIC PERMEASE"/>
    <property type="match status" value="1"/>
</dbReference>
<feature type="transmembrane region" description="Helical" evidence="7">
    <location>
        <begin position="421"/>
        <end position="447"/>
    </location>
</feature>
<feature type="transmembrane region" description="Helical" evidence="7">
    <location>
        <begin position="312"/>
        <end position="332"/>
    </location>
</feature>
<dbReference type="InterPro" id="IPR002293">
    <property type="entry name" value="AA/rel_permease1"/>
</dbReference>
<keyword evidence="5 7" id="KW-0472">Membrane</keyword>
<feature type="transmembrane region" description="Helical" evidence="7">
    <location>
        <begin position="459"/>
        <end position="478"/>
    </location>
</feature>
<dbReference type="HOGENOM" id="CLU_004495_0_3_1"/>
<reference evidence="9" key="2">
    <citation type="submission" date="2015-01" db="EMBL/GenBank/DDBJ databases">
        <title>Evolutionary Origins and Diversification of the Mycorrhizal Mutualists.</title>
        <authorList>
            <consortium name="DOE Joint Genome Institute"/>
            <consortium name="Mycorrhizal Genomics Consortium"/>
            <person name="Kohler A."/>
            <person name="Kuo A."/>
            <person name="Nagy L.G."/>
            <person name="Floudas D."/>
            <person name="Copeland A."/>
            <person name="Barry K.W."/>
            <person name="Cichocki N."/>
            <person name="Veneault-Fourrey C."/>
            <person name="LaButti K."/>
            <person name="Lindquist E.A."/>
            <person name="Lipzen A."/>
            <person name="Lundell T."/>
            <person name="Morin E."/>
            <person name="Murat C."/>
            <person name="Riley R."/>
            <person name="Ohm R."/>
            <person name="Sun H."/>
            <person name="Tunlid A."/>
            <person name="Henrissat B."/>
            <person name="Grigoriev I.V."/>
            <person name="Hibbett D.S."/>
            <person name="Martin F."/>
        </authorList>
    </citation>
    <scope>NUCLEOTIDE SEQUENCE [LARGE SCALE GENOMIC DNA]</scope>
    <source>
        <strain evidence="9">F 1598</strain>
    </source>
</reference>
<evidence type="ECO:0000313" key="8">
    <source>
        <dbReference type="EMBL" id="KIM86911.1"/>
    </source>
</evidence>
<feature type="transmembrane region" description="Helical" evidence="7">
    <location>
        <begin position="56"/>
        <end position="76"/>
    </location>
</feature>
<keyword evidence="3 7" id="KW-0812">Transmembrane</keyword>